<dbReference type="EMBL" id="JH159213">
    <property type="protein sequence ID" value="EGZ04330.1"/>
    <property type="molecule type" value="Genomic_DNA"/>
</dbReference>
<dbReference type="InParanoid" id="G5AJH1"/>
<feature type="domain" description="MULE transposase" evidence="1">
    <location>
        <begin position="39"/>
        <end position="137"/>
    </location>
</feature>
<protein>
    <recommendedName>
        <fullName evidence="1">MULE transposase domain-containing protein</fullName>
    </recommendedName>
</protein>
<evidence type="ECO:0000313" key="3">
    <source>
        <dbReference type="Proteomes" id="UP000002640"/>
    </source>
</evidence>
<reference evidence="2 3" key="1">
    <citation type="journal article" date="2006" name="Science">
        <title>Phytophthora genome sequences uncover evolutionary origins and mechanisms of pathogenesis.</title>
        <authorList>
            <person name="Tyler B.M."/>
            <person name="Tripathy S."/>
            <person name="Zhang X."/>
            <person name="Dehal P."/>
            <person name="Jiang R.H."/>
            <person name="Aerts A."/>
            <person name="Arredondo F.D."/>
            <person name="Baxter L."/>
            <person name="Bensasson D."/>
            <person name="Beynon J.L."/>
            <person name="Chapman J."/>
            <person name="Damasceno C.M."/>
            <person name="Dorrance A.E."/>
            <person name="Dou D."/>
            <person name="Dickerman A.W."/>
            <person name="Dubchak I.L."/>
            <person name="Garbelotto M."/>
            <person name="Gijzen M."/>
            <person name="Gordon S.G."/>
            <person name="Govers F."/>
            <person name="Grunwald N.J."/>
            <person name="Huang W."/>
            <person name="Ivors K.L."/>
            <person name="Jones R.W."/>
            <person name="Kamoun S."/>
            <person name="Krampis K."/>
            <person name="Lamour K.H."/>
            <person name="Lee M.K."/>
            <person name="McDonald W.H."/>
            <person name="Medina M."/>
            <person name="Meijer H.J."/>
            <person name="Nordberg E.K."/>
            <person name="Maclean D.J."/>
            <person name="Ospina-Giraldo M.D."/>
            <person name="Morris P.F."/>
            <person name="Phuntumart V."/>
            <person name="Putnam N.H."/>
            <person name="Rash S."/>
            <person name="Rose J.K."/>
            <person name="Sakihama Y."/>
            <person name="Salamov A.A."/>
            <person name="Savidor A."/>
            <person name="Scheuring C.F."/>
            <person name="Smith B.M."/>
            <person name="Sobral B.W."/>
            <person name="Terry A."/>
            <person name="Torto-Alalibo T.A."/>
            <person name="Win J."/>
            <person name="Xu Z."/>
            <person name="Zhang H."/>
            <person name="Grigoriev I.V."/>
            <person name="Rokhsar D.S."/>
            <person name="Boore J.L."/>
        </authorList>
    </citation>
    <scope>NUCLEOTIDE SEQUENCE [LARGE SCALE GENOMIC DNA]</scope>
    <source>
        <strain evidence="2 3">P6497</strain>
    </source>
</reference>
<dbReference type="PANTHER" id="PTHR33977">
    <property type="entry name" value="ZINC ION BINDING PROTEIN"/>
    <property type="match status" value="1"/>
</dbReference>
<proteinExistence type="predicted"/>
<dbReference type="InterPro" id="IPR018289">
    <property type="entry name" value="MULE_transposase_dom"/>
</dbReference>
<dbReference type="RefSeq" id="XP_009540222.1">
    <property type="nucleotide sequence ID" value="XM_009541927.1"/>
</dbReference>
<sequence>MTYVGSGDDNDPFIVGVTSLAIFDSCIRFSTGDARVLFHADATFKLSDIGYPVITCGFTDQARRYQVGAFFVVSRRAEHEYTECFRAFVELVRSLRGISIRCDFTMSDAEDSQFLALQNVPTFQHATKLMCFFHVLYNVRKRTQHLPLDDRKKLMIAIMDMHFSRSLTEYEYCRDVSLAEWKETTHLTEFAEYFDQQWLKGRYWRWQVFHTPEGYATTTNPCENLNGGLKHFLQRRRYDMRRLLLKICDFVESITPLHPVPADFIPQPTTDLSKAAAAFWKHLGY</sequence>
<dbReference type="Proteomes" id="UP000002640">
    <property type="component" value="Unassembled WGS sequence"/>
</dbReference>
<dbReference type="PANTHER" id="PTHR33977:SF1">
    <property type="entry name" value="ZINC ION BINDING PROTEIN"/>
    <property type="match status" value="1"/>
</dbReference>
<dbReference type="GeneID" id="20662299"/>
<accession>G5AJH1</accession>
<organism evidence="2 3">
    <name type="scientific">Phytophthora sojae (strain P6497)</name>
    <name type="common">Soybean stem and root rot agent</name>
    <name type="synonym">Phytophthora megasperma f. sp. glycines</name>
    <dbReference type="NCBI Taxonomy" id="1094619"/>
    <lineage>
        <taxon>Eukaryota</taxon>
        <taxon>Sar</taxon>
        <taxon>Stramenopiles</taxon>
        <taxon>Oomycota</taxon>
        <taxon>Peronosporomycetes</taxon>
        <taxon>Peronosporales</taxon>
        <taxon>Peronosporaceae</taxon>
        <taxon>Phytophthora</taxon>
    </lineage>
</organism>
<name>G5AJH1_PHYSP</name>
<dbReference type="KEGG" id="psoj:PHYSODRAFT_536664"/>
<gene>
    <name evidence="2" type="ORF">PHYSODRAFT_536664</name>
</gene>
<evidence type="ECO:0000313" key="2">
    <source>
        <dbReference type="EMBL" id="EGZ04330.1"/>
    </source>
</evidence>
<dbReference type="Pfam" id="PF10551">
    <property type="entry name" value="MULE"/>
    <property type="match status" value="1"/>
</dbReference>
<dbReference type="AlphaFoldDB" id="G5AJH1"/>
<keyword evidence="3" id="KW-1185">Reference proteome</keyword>
<evidence type="ECO:0000259" key="1">
    <source>
        <dbReference type="Pfam" id="PF10551"/>
    </source>
</evidence>